<dbReference type="Gene3D" id="3.40.30.10">
    <property type="entry name" value="Glutaredoxin"/>
    <property type="match status" value="1"/>
</dbReference>
<dbReference type="OrthoDB" id="981626at2"/>
<dbReference type="SUPFAM" id="SSF52833">
    <property type="entry name" value="Thioredoxin-like"/>
    <property type="match status" value="1"/>
</dbReference>
<keyword evidence="4" id="KW-1185">Reference proteome</keyword>
<evidence type="ECO:0000256" key="2">
    <source>
        <dbReference type="SAM" id="SignalP"/>
    </source>
</evidence>
<protein>
    <recommendedName>
        <fullName evidence="5">Thioredoxin domain-containing protein</fullName>
    </recommendedName>
</protein>
<accession>A0A1Y2PDA6</accession>
<feature type="chain" id="PRO_5012802141" description="Thioredoxin domain-containing protein" evidence="2">
    <location>
        <begin position="20"/>
        <end position="153"/>
    </location>
</feature>
<dbReference type="EMBL" id="LAPZ01000005">
    <property type="protein sequence ID" value="OSY88160.1"/>
    <property type="molecule type" value="Genomic_DNA"/>
</dbReference>
<comment type="caution">
    <text evidence="3">The sequence shown here is derived from an EMBL/GenBank/DDBJ whole genome shotgun (WGS) entry which is preliminary data.</text>
</comment>
<evidence type="ECO:0000313" key="4">
    <source>
        <dbReference type="Proteomes" id="UP000194221"/>
    </source>
</evidence>
<organism evidence="3 4">
    <name type="scientific">Tenacibaculum holothuriorum</name>
    <dbReference type="NCBI Taxonomy" id="1635173"/>
    <lineage>
        <taxon>Bacteria</taxon>
        <taxon>Pseudomonadati</taxon>
        <taxon>Bacteroidota</taxon>
        <taxon>Flavobacteriia</taxon>
        <taxon>Flavobacteriales</taxon>
        <taxon>Flavobacteriaceae</taxon>
        <taxon>Tenacibaculum</taxon>
    </lineage>
</organism>
<dbReference type="InterPro" id="IPR036249">
    <property type="entry name" value="Thioredoxin-like_sf"/>
</dbReference>
<dbReference type="Pfam" id="PF13899">
    <property type="entry name" value="Thioredoxin_7"/>
    <property type="match status" value="1"/>
</dbReference>
<feature type="signal peptide" evidence="2">
    <location>
        <begin position="1"/>
        <end position="19"/>
    </location>
</feature>
<dbReference type="Proteomes" id="UP000194221">
    <property type="component" value="Unassembled WGS sequence"/>
</dbReference>
<evidence type="ECO:0000256" key="1">
    <source>
        <dbReference type="ARBA" id="ARBA00022729"/>
    </source>
</evidence>
<keyword evidence="1 2" id="KW-0732">Signal</keyword>
<dbReference type="PANTHER" id="PTHR15337:SF11">
    <property type="entry name" value="THIOREDOXIN DOMAIN-CONTAINING PROTEIN"/>
    <property type="match status" value="1"/>
</dbReference>
<reference evidence="3 4" key="1">
    <citation type="submission" date="2015-03" db="EMBL/GenBank/DDBJ databases">
        <title>Genome sequence of Tenacibaculum sp. S2-2, isolated from intestinal microbiota of sea cucumber, Apostichopus japonicas.</title>
        <authorList>
            <person name="Shao Z."/>
            <person name="Wang L."/>
            <person name="Li X."/>
        </authorList>
    </citation>
    <scope>NUCLEOTIDE SEQUENCE [LARGE SCALE GENOMIC DNA]</scope>
    <source>
        <strain evidence="3 4">S2-2</strain>
    </source>
</reference>
<sequence length="153" mass="18145">MKKVIFLSVFMFVSFLGFSQETELVKEEIHLNWVDSYKDALKKAKKEKKPLLIYFTGSDWCGPCIRLDKKLFHTQKFKDFSDENMVLYMADFPRNRDLVSKEARKYNKKLKEQHVVDSFPAIIVVDGKENVLGEKRGSYMVEYYFPFFESLIK</sequence>
<dbReference type="STRING" id="1635173.WH52_07985"/>
<dbReference type="InterPro" id="IPR051099">
    <property type="entry name" value="AGR/TXD"/>
</dbReference>
<dbReference type="AlphaFoldDB" id="A0A1Y2PDA6"/>
<evidence type="ECO:0000313" key="3">
    <source>
        <dbReference type="EMBL" id="OSY88160.1"/>
    </source>
</evidence>
<proteinExistence type="predicted"/>
<dbReference type="RefSeq" id="WP_143592107.1">
    <property type="nucleotide sequence ID" value="NZ_LAPZ01000005.1"/>
</dbReference>
<dbReference type="PANTHER" id="PTHR15337">
    <property type="entry name" value="ANTERIOR GRADIENT PROTEIN-RELATED"/>
    <property type="match status" value="1"/>
</dbReference>
<gene>
    <name evidence="3" type="ORF">WH52_07985</name>
</gene>
<name>A0A1Y2PDA6_9FLAO</name>
<evidence type="ECO:0008006" key="5">
    <source>
        <dbReference type="Google" id="ProtNLM"/>
    </source>
</evidence>
<dbReference type="InParanoid" id="A0A1Y2PDA6"/>